<sequence length="1055" mass="119041">MKFLKTLLKIAVAFFVVGILCLIPLYIIVFRVLPTKDPDGIFDRHYILSELSGESRVYYRDGERLLGSFFDVNHRIYVPYGEIPENIVNALVAAEDARYFEHGGFDITGFSRAMVNNIRAGRLQQGGSTLTQQTVKNIYGREERSIKAKWKELINALRMEKHFSKEEILEFYLNQFHVSGTGKGVAIAAQYFFNKDLQELTLAECAFIAGSVKGPFNYDPFIQRNQQRRDRALERGKARLNYVLGRMVEEDYITQEQMDSALAKPLEFNHGNFRFSLSTQLERIEEKFDSDFYQALFEKEGISDWRKAQLQIVTTLDADYQMAAKRAVQNNISNLQVKLGGFVLPKSDLPNRAAFARTGDYLYGAVDSVNYDGKGNLSDIYLSFGQLHGHVGAADLADLGKRMNADVKTVLSPRLAKGSVLLVSVKDSVKVNGAVPCLVETEPVLQGALVALQNGEVVASQAGFHNTGYDRSFKAKRQLGSSWKPLLYAAALNYHWHYLDELENEFNLFQYENEFYFPRPDHKNKGETVSILWAAVRSENISSIWLLDHLLDKVSIEEFAGIAADAGYLKRDDESFDDYRKRLRDKHGLYLNEIAKQEIEFSKAQKALYEKLLYENRPAAARALRNMFYGRNVENGKKKYRKIQKEYFAYFNHNFLHYLAILKDRDLKALNPEEPTATTTLTDEEVYPGLNLSDIRRLNGMMGIPREDIDYSKVEELFYWPDFRRSVAMAAFARFAEEIGIHGKLREVLSMPLGVNEIPLAEMTTAYQTLLTGNLYKCADGEWNEPCLIQEIRDRDGHRIFENSIETKKVLSDTITEQMAVMLHAVFQYGTARSQYQNLTMRSPSGDNTLLYPAFGKTGTTNDYRNVAFLGAIPTFVPQKNGFGLDSVIAIGSYVGFDDNRPLKSGRTRIAGSSGGLPQWADFAKKVVEVRKENEKVDFLDISMLAKGTIPLRLGTERGEVQVHPMTGLPVYAATESVRSIPLLDVPGYMSPVQMETAAATAANTGIVTSLSMPSFAPEVLPAQNVPVPKEEDEFELPADFTGDNAFVPIEPGEF</sequence>
<evidence type="ECO:0000256" key="5">
    <source>
        <dbReference type="ARBA" id="ARBA00022670"/>
    </source>
</evidence>
<keyword evidence="10 15" id="KW-0472">Membrane</keyword>
<keyword evidence="11" id="KW-0511">Multifunctional enzyme</keyword>
<dbReference type="Gene3D" id="3.40.710.10">
    <property type="entry name" value="DD-peptidase/beta-lactamase superfamily"/>
    <property type="match status" value="2"/>
</dbReference>
<comment type="catalytic activity">
    <reaction evidence="14">
        <text>[GlcNAc-(1-&gt;4)-Mur2Ac(oyl-L-Ala-gamma-D-Glu-L-Lys-D-Ala-D-Ala)](n)-di-trans,octa-cis-undecaprenyl diphosphate + beta-D-GlcNAc-(1-&gt;4)-Mur2Ac(oyl-L-Ala-gamma-D-Glu-L-Lys-D-Ala-D-Ala)-di-trans,octa-cis-undecaprenyl diphosphate = [GlcNAc-(1-&gt;4)-Mur2Ac(oyl-L-Ala-gamma-D-Glu-L-Lys-D-Ala-D-Ala)](n+1)-di-trans,octa-cis-undecaprenyl diphosphate + di-trans,octa-cis-undecaprenyl diphosphate + H(+)</text>
        <dbReference type="Rhea" id="RHEA:23708"/>
        <dbReference type="Rhea" id="RHEA-COMP:9602"/>
        <dbReference type="Rhea" id="RHEA-COMP:9603"/>
        <dbReference type="ChEBI" id="CHEBI:15378"/>
        <dbReference type="ChEBI" id="CHEBI:58405"/>
        <dbReference type="ChEBI" id="CHEBI:60033"/>
        <dbReference type="ChEBI" id="CHEBI:78435"/>
        <dbReference type="EC" id="2.4.99.28"/>
    </reaction>
</comment>
<dbReference type="InterPro" id="IPR023346">
    <property type="entry name" value="Lysozyme-like_dom_sf"/>
</dbReference>
<evidence type="ECO:0000256" key="14">
    <source>
        <dbReference type="ARBA" id="ARBA00049902"/>
    </source>
</evidence>
<dbReference type="GO" id="GO:0006508">
    <property type="term" value="P:proteolysis"/>
    <property type="evidence" value="ECO:0007669"/>
    <property type="project" value="UniProtKB-KW"/>
</dbReference>
<dbReference type="SUPFAM" id="SSF56601">
    <property type="entry name" value="beta-lactamase/transpeptidase-like"/>
    <property type="match status" value="2"/>
</dbReference>
<evidence type="ECO:0000259" key="16">
    <source>
        <dbReference type="Pfam" id="PF00912"/>
    </source>
</evidence>
<dbReference type="EMBL" id="PGEX01000001">
    <property type="protein sequence ID" value="PJJ41434.1"/>
    <property type="molecule type" value="Genomic_DNA"/>
</dbReference>
<comment type="catalytic activity">
    <reaction evidence="13">
        <text>Preferential cleavage: (Ac)2-L-Lys-D-Ala-|-D-Ala. Also transpeptidation of peptidyl-alanyl moieties that are N-acyl substituents of D-alanine.</text>
        <dbReference type="EC" id="3.4.16.4"/>
    </reaction>
</comment>
<dbReference type="PANTHER" id="PTHR32282:SF11">
    <property type="entry name" value="PENICILLIN-BINDING PROTEIN 1B"/>
    <property type="match status" value="1"/>
</dbReference>
<dbReference type="InterPro" id="IPR036950">
    <property type="entry name" value="PBP_transglycosylase"/>
</dbReference>
<keyword evidence="9" id="KW-0573">Peptidoglycan synthesis</keyword>
<evidence type="ECO:0000256" key="7">
    <source>
        <dbReference type="ARBA" id="ARBA00022679"/>
    </source>
</evidence>
<protein>
    <submittedName>
        <fullName evidence="17">Penicillin binding protein</fullName>
    </submittedName>
</protein>
<keyword evidence="4" id="KW-0378">Hydrolase</keyword>
<dbReference type="InterPro" id="IPR012338">
    <property type="entry name" value="Beta-lactam/transpept-like"/>
</dbReference>
<reference evidence="17 18" key="1">
    <citation type="submission" date="2017-11" db="EMBL/GenBank/DDBJ databases">
        <title>Animal gut microbial communities from fecal samples from Wisconsin, USA.</title>
        <authorList>
            <person name="Neumann A."/>
        </authorList>
    </citation>
    <scope>NUCLEOTIDE SEQUENCE [LARGE SCALE GENOMIC DNA]</scope>
    <source>
        <strain evidence="17 18">UWS3</strain>
    </source>
</reference>
<feature type="domain" description="Glycosyl transferase family 51" evidence="16">
    <location>
        <begin position="68"/>
        <end position="247"/>
    </location>
</feature>
<evidence type="ECO:0000256" key="11">
    <source>
        <dbReference type="ARBA" id="ARBA00023268"/>
    </source>
</evidence>
<dbReference type="InterPro" id="IPR001264">
    <property type="entry name" value="Glyco_trans_51"/>
</dbReference>
<keyword evidence="3" id="KW-1003">Cell membrane</keyword>
<keyword evidence="6" id="KW-0328">Glycosyltransferase</keyword>
<evidence type="ECO:0000256" key="2">
    <source>
        <dbReference type="ARBA" id="ARBA00004752"/>
    </source>
</evidence>
<evidence type="ECO:0000313" key="18">
    <source>
        <dbReference type="Proteomes" id="UP000231134"/>
    </source>
</evidence>
<dbReference type="InterPro" id="IPR050396">
    <property type="entry name" value="Glycosyltr_51/Transpeptidase"/>
</dbReference>
<dbReference type="GO" id="GO:0008955">
    <property type="term" value="F:peptidoglycan glycosyltransferase activity"/>
    <property type="evidence" value="ECO:0007669"/>
    <property type="project" value="UniProtKB-EC"/>
</dbReference>
<keyword evidence="15" id="KW-0812">Transmembrane</keyword>
<feature type="transmembrane region" description="Helical" evidence="15">
    <location>
        <begin position="7"/>
        <end position="29"/>
    </location>
</feature>
<comment type="pathway">
    <text evidence="2">Cell wall biogenesis; peptidoglycan biosynthesis.</text>
</comment>
<name>A0A2M9A6T9_9BACT</name>
<evidence type="ECO:0000256" key="9">
    <source>
        <dbReference type="ARBA" id="ARBA00022984"/>
    </source>
</evidence>
<dbReference type="GO" id="GO:0008360">
    <property type="term" value="P:regulation of cell shape"/>
    <property type="evidence" value="ECO:0007669"/>
    <property type="project" value="UniProtKB-KW"/>
</dbReference>
<dbReference type="GO" id="GO:0071555">
    <property type="term" value="P:cell wall organization"/>
    <property type="evidence" value="ECO:0007669"/>
    <property type="project" value="UniProtKB-KW"/>
</dbReference>
<dbReference type="Proteomes" id="UP000231134">
    <property type="component" value="Unassembled WGS sequence"/>
</dbReference>
<evidence type="ECO:0000256" key="1">
    <source>
        <dbReference type="ARBA" id="ARBA00004236"/>
    </source>
</evidence>
<dbReference type="AlphaFoldDB" id="A0A2M9A6T9"/>
<proteinExistence type="predicted"/>
<comment type="subcellular location">
    <subcellularLocation>
        <location evidence="1">Cell membrane</location>
    </subcellularLocation>
</comment>
<dbReference type="RefSeq" id="WP_241899487.1">
    <property type="nucleotide sequence ID" value="NZ_PGEX01000001.1"/>
</dbReference>
<dbReference type="GO" id="GO:0005886">
    <property type="term" value="C:plasma membrane"/>
    <property type="evidence" value="ECO:0007669"/>
    <property type="project" value="UniProtKB-SubCell"/>
</dbReference>
<dbReference type="GO" id="GO:0030288">
    <property type="term" value="C:outer membrane-bounded periplasmic space"/>
    <property type="evidence" value="ECO:0007669"/>
    <property type="project" value="TreeGrafter"/>
</dbReference>
<dbReference type="GO" id="GO:0009002">
    <property type="term" value="F:serine-type D-Ala-D-Ala carboxypeptidase activity"/>
    <property type="evidence" value="ECO:0007669"/>
    <property type="project" value="UniProtKB-EC"/>
</dbReference>
<keyword evidence="18" id="KW-1185">Reference proteome</keyword>
<keyword evidence="4" id="KW-0121">Carboxypeptidase</keyword>
<accession>A0A2M9A6T9</accession>
<gene>
    <name evidence="17" type="ORF">BGX16_1402</name>
</gene>
<keyword evidence="8" id="KW-0133">Cell shape</keyword>
<dbReference type="SUPFAM" id="SSF53955">
    <property type="entry name" value="Lysozyme-like"/>
    <property type="match status" value="1"/>
</dbReference>
<evidence type="ECO:0000256" key="15">
    <source>
        <dbReference type="SAM" id="Phobius"/>
    </source>
</evidence>
<keyword evidence="5" id="KW-0645">Protease</keyword>
<dbReference type="GO" id="GO:0009252">
    <property type="term" value="P:peptidoglycan biosynthetic process"/>
    <property type="evidence" value="ECO:0007669"/>
    <property type="project" value="UniProtKB-KW"/>
</dbReference>
<keyword evidence="15" id="KW-1133">Transmembrane helix</keyword>
<keyword evidence="12" id="KW-0961">Cell wall biogenesis/degradation</keyword>
<evidence type="ECO:0000256" key="8">
    <source>
        <dbReference type="ARBA" id="ARBA00022960"/>
    </source>
</evidence>
<evidence type="ECO:0000256" key="12">
    <source>
        <dbReference type="ARBA" id="ARBA00023316"/>
    </source>
</evidence>
<comment type="caution">
    <text evidence="17">The sequence shown here is derived from an EMBL/GenBank/DDBJ whole genome shotgun (WGS) entry which is preliminary data.</text>
</comment>
<keyword evidence="7" id="KW-0808">Transferase</keyword>
<organism evidence="17 18">
    <name type="scientific">Hallerella succinigenes</name>
    <dbReference type="NCBI Taxonomy" id="1896222"/>
    <lineage>
        <taxon>Bacteria</taxon>
        <taxon>Pseudomonadati</taxon>
        <taxon>Fibrobacterota</taxon>
        <taxon>Fibrobacteria</taxon>
        <taxon>Fibrobacterales</taxon>
        <taxon>Fibrobacteraceae</taxon>
        <taxon>Hallerella</taxon>
    </lineage>
</organism>
<evidence type="ECO:0000256" key="3">
    <source>
        <dbReference type="ARBA" id="ARBA00022475"/>
    </source>
</evidence>
<dbReference type="Gene3D" id="1.10.3810.10">
    <property type="entry name" value="Biosynthetic peptidoglycan transglycosylase-like"/>
    <property type="match status" value="1"/>
</dbReference>
<evidence type="ECO:0000256" key="13">
    <source>
        <dbReference type="ARBA" id="ARBA00034000"/>
    </source>
</evidence>
<evidence type="ECO:0000256" key="6">
    <source>
        <dbReference type="ARBA" id="ARBA00022676"/>
    </source>
</evidence>
<evidence type="ECO:0000256" key="10">
    <source>
        <dbReference type="ARBA" id="ARBA00023136"/>
    </source>
</evidence>
<dbReference type="PANTHER" id="PTHR32282">
    <property type="entry name" value="BINDING PROTEIN TRANSPEPTIDASE, PUTATIVE-RELATED"/>
    <property type="match status" value="1"/>
</dbReference>
<dbReference type="Pfam" id="PF00912">
    <property type="entry name" value="Transgly"/>
    <property type="match status" value="1"/>
</dbReference>
<evidence type="ECO:0000313" key="17">
    <source>
        <dbReference type="EMBL" id="PJJ41434.1"/>
    </source>
</evidence>
<evidence type="ECO:0000256" key="4">
    <source>
        <dbReference type="ARBA" id="ARBA00022645"/>
    </source>
</evidence>